<protein>
    <recommendedName>
        <fullName evidence="3">Protein BCP1</fullName>
    </recommendedName>
</protein>
<dbReference type="PANTHER" id="PTHR13261:SF0">
    <property type="entry name" value="BRCA2 AND CDKN1A-INTERACTING PROTEIN"/>
    <property type="match status" value="1"/>
</dbReference>
<comment type="function">
    <text evidence="1 3">Involved in nuclear export, actin cytoskeleton organization and vesicular transport.</text>
</comment>
<dbReference type="PANTHER" id="PTHR13261">
    <property type="entry name" value="BRCA2 AND CDKN1A INTERACTING PROTEIN"/>
    <property type="match status" value="1"/>
</dbReference>
<dbReference type="Proteomes" id="UP000030752">
    <property type="component" value="Unassembled WGS sequence"/>
</dbReference>
<name>W2S971_CYPE1</name>
<dbReference type="RefSeq" id="XP_008712992.1">
    <property type="nucleotide sequence ID" value="XM_008714770.1"/>
</dbReference>
<dbReference type="GO" id="GO:0005634">
    <property type="term" value="C:nucleus"/>
    <property type="evidence" value="ECO:0007669"/>
    <property type="project" value="UniProtKB-SubCell"/>
</dbReference>
<dbReference type="EMBL" id="KB822713">
    <property type="protein sequence ID" value="ETN45222.1"/>
    <property type="molecule type" value="Genomic_DNA"/>
</dbReference>
<dbReference type="GeneID" id="19977438"/>
<sequence length="289" mass="32334">MSKRKSDLGDQVMANAGNEDEEESGDEDFDMLNVEFEWFDPQELDFHGIKSLLSQLFDVDAQKLDISAITDLILGQPLLGSTVKVDGQDTDAYAFLSVLNLQAHAEKSFMAQLIQYLKSRAASNPHLAQLGNLFSQSPTPAIGLILTDRLINCPSEVVPPMYTMLLEEVEWALREKEPYNFTHYLIVSKTYTEIQSKLDIEDDRPKKKQKGAGGAFEIMYFHPEDEVFEKHALCAGGFDYATKRDEGQSDSKRAFQEMGIKPQGHAILIEASKFKDAVNAVADYLKPSA</sequence>
<evidence type="ECO:0000256" key="4">
    <source>
        <dbReference type="SAM" id="MobiDB-lite"/>
    </source>
</evidence>
<keyword evidence="3" id="KW-0539">Nucleus</keyword>
<feature type="region of interest" description="Disordered" evidence="4">
    <location>
        <begin position="1"/>
        <end position="26"/>
    </location>
</feature>
<comment type="subcellular location">
    <subcellularLocation>
        <location evidence="3">Nucleus</location>
    </subcellularLocation>
</comment>
<dbReference type="eggNOG" id="KOG3034">
    <property type="taxonomic scope" value="Eukaryota"/>
</dbReference>
<evidence type="ECO:0000256" key="2">
    <source>
        <dbReference type="ARBA" id="ARBA00006781"/>
    </source>
</evidence>
<keyword evidence="6" id="KW-1185">Reference proteome</keyword>
<reference evidence="5 6" key="1">
    <citation type="submission" date="2013-03" db="EMBL/GenBank/DDBJ databases">
        <title>The Genome Sequence of Phialophora europaea CBS 101466.</title>
        <authorList>
            <consortium name="The Broad Institute Genomics Platform"/>
            <person name="Cuomo C."/>
            <person name="de Hoog S."/>
            <person name="Gorbushina A."/>
            <person name="Walker B."/>
            <person name="Young S.K."/>
            <person name="Zeng Q."/>
            <person name="Gargeya S."/>
            <person name="Fitzgerald M."/>
            <person name="Haas B."/>
            <person name="Abouelleil A."/>
            <person name="Allen A.W."/>
            <person name="Alvarado L."/>
            <person name="Arachchi H.M."/>
            <person name="Berlin A.M."/>
            <person name="Chapman S.B."/>
            <person name="Gainer-Dewar J."/>
            <person name="Goldberg J."/>
            <person name="Griggs A."/>
            <person name="Gujja S."/>
            <person name="Hansen M."/>
            <person name="Howarth C."/>
            <person name="Imamovic A."/>
            <person name="Ireland A."/>
            <person name="Larimer J."/>
            <person name="McCowan C."/>
            <person name="Murphy C."/>
            <person name="Pearson M."/>
            <person name="Poon T.W."/>
            <person name="Priest M."/>
            <person name="Roberts A."/>
            <person name="Saif S."/>
            <person name="Shea T."/>
            <person name="Sisk P."/>
            <person name="Sykes S."/>
            <person name="Wortman J."/>
            <person name="Nusbaum C."/>
            <person name="Birren B."/>
        </authorList>
    </citation>
    <scope>NUCLEOTIDE SEQUENCE [LARGE SCALE GENOMIC DNA]</scope>
    <source>
        <strain evidence="5 6">CBS 101466</strain>
    </source>
</reference>
<accession>W2S971</accession>
<dbReference type="STRING" id="1220924.W2S971"/>
<evidence type="ECO:0000256" key="3">
    <source>
        <dbReference type="PIRNR" id="PIRNR028983"/>
    </source>
</evidence>
<proteinExistence type="inferred from homology"/>
<dbReference type="PIRSF" id="PIRSF028983">
    <property type="entry name" value="BCP1"/>
    <property type="match status" value="1"/>
</dbReference>
<dbReference type="GO" id="GO:0015031">
    <property type="term" value="P:protein transport"/>
    <property type="evidence" value="ECO:0007669"/>
    <property type="project" value="UniProtKB-KW"/>
</dbReference>
<keyword evidence="3" id="KW-0813">Transport</keyword>
<gene>
    <name evidence="5" type="ORF">HMPREF1541_10099</name>
</gene>
<dbReference type="VEuPathDB" id="FungiDB:HMPREF1541_10099"/>
<comment type="similarity">
    <text evidence="2 3">Belongs to the BCP1 family.</text>
</comment>
<dbReference type="InterPro" id="IPR025602">
    <property type="entry name" value="BCP1_family"/>
</dbReference>
<dbReference type="FunCoup" id="W2S971">
    <property type="interactions" value="986"/>
</dbReference>
<dbReference type="OrthoDB" id="27543at2759"/>
<dbReference type="HOGENOM" id="CLU_068770_2_0_1"/>
<organism evidence="5 6">
    <name type="scientific">Cyphellophora europaea (strain CBS 101466)</name>
    <name type="common">Phialophora europaea</name>
    <dbReference type="NCBI Taxonomy" id="1220924"/>
    <lineage>
        <taxon>Eukaryota</taxon>
        <taxon>Fungi</taxon>
        <taxon>Dikarya</taxon>
        <taxon>Ascomycota</taxon>
        <taxon>Pezizomycotina</taxon>
        <taxon>Eurotiomycetes</taxon>
        <taxon>Chaetothyriomycetidae</taxon>
        <taxon>Chaetothyriales</taxon>
        <taxon>Cyphellophoraceae</taxon>
        <taxon>Cyphellophora</taxon>
    </lineage>
</organism>
<dbReference type="InParanoid" id="W2S971"/>
<evidence type="ECO:0000313" key="6">
    <source>
        <dbReference type="Proteomes" id="UP000030752"/>
    </source>
</evidence>
<dbReference type="Pfam" id="PF13862">
    <property type="entry name" value="BCCIP"/>
    <property type="match status" value="1"/>
</dbReference>
<evidence type="ECO:0000256" key="1">
    <source>
        <dbReference type="ARBA" id="ARBA00002688"/>
    </source>
</evidence>
<evidence type="ECO:0000313" key="5">
    <source>
        <dbReference type="EMBL" id="ETN45222.1"/>
    </source>
</evidence>
<dbReference type="AlphaFoldDB" id="W2S971"/>
<keyword evidence="3" id="KW-0653">Protein transport</keyword>